<feature type="transmembrane region" description="Helical" evidence="1">
    <location>
        <begin position="104"/>
        <end position="123"/>
    </location>
</feature>
<name>A0A7Y9C3Y3_9FLAO</name>
<evidence type="ECO:0000256" key="1">
    <source>
        <dbReference type="SAM" id="Phobius"/>
    </source>
</evidence>
<evidence type="ECO:0000313" key="2">
    <source>
        <dbReference type="EMBL" id="NYA69601.1"/>
    </source>
</evidence>
<dbReference type="EMBL" id="JACBJI010000001">
    <property type="protein sequence ID" value="NYA69601.1"/>
    <property type="molecule type" value="Genomic_DNA"/>
</dbReference>
<keyword evidence="3" id="KW-1185">Reference proteome</keyword>
<keyword evidence="1" id="KW-1133">Transmembrane helix</keyword>
<dbReference type="RefSeq" id="WP_176004423.1">
    <property type="nucleotide sequence ID" value="NZ_JABWMI010000002.1"/>
</dbReference>
<dbReference type="AlphaFoldDB" id="A0A7Y9C3Y3"/>
<dbReference type="Proteomes" id="UP000535020">
    <property type="component" value="Unassembled WGS sequence"/>
</dbReference>
<protein>
    <submittedName>
        <fullName evidence="2">Uncharacterized protein</fullName>
    </submittedName>
</protein>
<feature type="transmembrane region" description="Helical" evidence="1">
    <location>
        <begin position="129"/>
        <end position="146"/>
    </location>
</feature>
<evidence type="ECO:0000313" key="3">
    <source>
        <dbReference type="Proteomes" id="UP000535020"/>
    </source>
</evidence>
<organism evidence="2 3">
    <name type="scientific">Flavobacterium agri</name>
    <dbReference type="NCBI Taxonomy" id="2743471"/>
    <lineage>
        <taxon>Bacteria</taxon>
        <taxon>Pseudomonadati</taxon>
        <taxon>Bacteroidota</taxon>
        <taxon>Flavobacteriia</taxon>
        <taxon>Flavobacteriales</taxon>
        <taxon>Flavobacteriaceae</taxon>
        <taxon>Flavobacterium</taxon>
    </lineage>
</organism>
<gene>
    <name evidence="2" type="ORF">HZF10_01620</name>
</gene>
<keyword evidence="1" id="KW-0472">Membrane</keyword>
<accession>A0A7Y9C3Y3</accession>
<sequence length="159" mass="18382">MKSHFLFPRSFKLVGWLLFVPSFAVAIAVVCADIDIDNMLTTKVFAIADNGLFADAGFFRFNQNSIGDEVLLSFLIVGGLFIGFSKQKNEDEFIAKIRYESLVWATYFNFGVMLLATWFIYGFFYFEVLIANVFSLLLFFVVRFHIKLYQLKKSLRDDE</sequence>
<comment type="caution">
    <text evidence="2">The sequence shown here is derived from an EMBL/GenBank/DDBJ whole genome shotgun (WGS) entry which is preliminary data.</text>
</comment>
<reference evidence="2 3" key="1">
    <citation type="submission" date="2020-07" db="EMBL/GenBank/DDBJ databases">
        <authorList>
            <person name="Sun Q."/>
        </authorList>
    </citation>
    <scope>NUCLEOTIDE SEQUENCE [LARGE SCALE GENOMIC DNA]</scope>
    <source>
        <strain evidence="2 3">MAH-1</strain>
    </source>
</reference>
<feature type="transmembrane region" description="Helical" evidence="1">
    <location>
        <begin position="66"/>
        <end position="84"/>
    </location>
</feature>
<proteinExistence type="predicted"/>
<keyword evidence="1" id="KW-0812">Transmembrane</keyword>